<proteinExistence type="predicted"/>
<evidence type="ECO:0000256" key="1">
    <source>
        <dbReference type="SAM" id="MobiDB-lite"/>
    </source>
</evidence>
<reference evidence="3 4" key="1">
    <citation type="journal article" date="2015" name="Genome Announc.">
        <title>The 474-Kilobase-Pair Complete Genome Sequence of CeV-01B, a Virus Infecting Haptolina (Chrysochromulina) ericina (Prymnesiophyceae).</title>
        <authorList>
            <person name="Gallot-Lavallee L."/>
            <person name="Pagarete A."/>
            <person name="Legendre M."/>
            <person name="Santini S."/>
            <person name="Sandaa R.A."/>
            <person name="Himmelbauer H."/>
            <person name="Ogata H."/>
            <person name="Bratbak G."/>
            <person name="Claverie J.M."/>
        </authorList>
    </citation>
    <scope>NUCLEOTIDE SEQUENCE [LARGE SCALE GENOMIC DNA]</scope>
    <source>
        <strain evidence="3">CeV-01B</strain>
    </source>
</reference>
<dbReference type="Pfam" id="PF02201">
    <property type="entry name" value="SWIB"/>
    <property type="match status" value="1"/>
</dbReference>
<dbReference type="Gene3D" id="1.10.245.10">
    <property type="entry name" value="SWIB/MDM2 domain"/>
    <property type="match status" value="1"/>
</dbReference>
<protein>
    <submittedName>
        <fullName evidence="3">SWIB-domain containing protein</fullName>
    </submittedName>
</protein>
<dbReference type="SUPFAM" id="SSF47592">
    <property type="entry name" value="SWIB/MDM2 domain"/>
    <property type="match status" value="1"/>
</dbReference>
<dbReference type="SMART" id="SM00151">
    <property type="entry name" value="SWIB"/>
    <property type="match status" value="1"/>
</dbReference>
<evidence type="ECO:0000259" key="2">
    <source>
        <dbReference type="PROSITE" id="PS51925"/>
    </source>
</evidence>
<dbReference type="InterPro" id="IPR003121">
    <property type="entry name" value="SWIB_MDM2_domain"/>
</dbReference>
<organism evidence="3 4">
    <name type="scientific">Chrysochromulina ericina virus CeV-01B</name>
    <dbReference type="NCBI Taxonomy" id="3070830"/>
    <lineage>
        <taxon>Viruses</taxon>
        <taxon>Varidnaviria</taxon>
        <taxon>Bamfordvirae</taxon>
        <taxon>Nucleocytoviricota</taxon>
        <taxon>Megaviricetes</taxon>
        <taxon>Imitervirales</taxon>
        <taxon>Mesomimiviridae</taxon>
        <taxon>Tethysvirus</taxon>
        <taxon>Tethysvirus raunefjordenense</taxon>
    </lineage>
</organism>
<dbReference type="CDD" id="cd10567">
    <property type="entry name" value="SWIB-MDM2_like"/>
    <property type="match status" value="1"/>
</dbReference>
<dbReference type="InterPro" id="IPR019835">
    <property type="entry name" value="SWIB_domain"/>
</dbReference>
<keyword evidence="4" id="KW-1185">Reference proteome</keyword>
<feature type="region of interest" description="Disordered" evidence="1">
    <location>
        <begin position="1"/>
        <end position="25"/>
    </location>
</feature>
<dbReference type="PROSITE" id="PS51925">
    <property type="entry name" value="SWIB_MDM2"/>
    <property type="match status" value="1"/>
</dbReference>
<dbReference type="KEGG" id="vg:26049210"/>
<evidence type="ECO:0000313" key="4">
    <source>
        <dbReference type="Proteomes" id="UP000203826"/>
    </source>
</evidence>
<evidence type="ECO:0000313" key="3">
    <source>
        <dbReference type="EMBL" id="ALH23249.1"/>
    </source>
</evidence>
<accession>A0A0N7G7N1</accession>
<feature type="domain" description="DM2" evidence="2">
    <location>
        <begin position="143"/>
        <end position="226"/>
    </location>
</feature>
<dbReference type="EMBL" id="KT820662">
    <property type="protein sequence ID" value="ALH23249.1"/>
    <property type="molecule type" value="Genomic_DNA"/>
</dbReference>
<dbReference type="Proteomes" id="UP000203826">
    <property type="component" value="Segment"/>
</dbReference>
<dbReference type="InterPro" id="IPR036885">
    <property type="entry name" value="SWIB_MDM2_dom_sf"/>
</dbReference>
<sequence>MIEYNMPKGKQTAKTETTTTKEPTEVPKVDVTVVADTKKSKAKATTAKPVKGTQPTKETVVLTKNEVVATTTEPEVGMADGADQVLTDSFGGFLQKLQALATAMNGLKTEFRLLEKKAVRELKIAQKVNAKRKRKSGNRSPSGFVKPTLISDELAKFLQKPSGTEMARTEVTREINTYIRAHNLQDKTNGRKINPDQQLAALLKIPNGDELTYFNLQRYMSPHFAKAGQPIGGVQPVGGVVQPKV</sequence>
<gene>
    <name evidence="3" type="ORF">ceV_343</name>
</gene>
<name>A0A0N7G7N1_9VIRU</name>
<dbReference type="PANTHER" id="PTHR13844">
    <property type="entry name" value="SWI/SNF-RELATED MATRIX-ASSOCIATED ACTIN-DEPENDENT REGULATOR OF CHROMATIN SUBFAMILY D"/>
    <property type="match status" value="1"/>
</dbReference>
<dbReference type="OrthoDB" id="14291at10239"/>